<dbReference type="Pfam" id="PF09538">
    <property type="entry name" value="FYDLN_acid"/>
    <property type="match status" value="1"/>
</dbReference>
<keyword evidence="3" id="KW-1185">Reference proteome</keyword>
<proteinExistence type="predicted"/>
<accession>A7HPE2</accession>
<protein>
    <recommendedName>
        <fullName evidence="4">TIGR02300 family protein</fullName>
    </recommendedName>
</protein>
<dbReference type="STRING" id="402881.Plav_0152"/>
<feature type="region of interest" description="Disordered" evidence="1">
    <location>
        <begin position="69"/>
        <end position="158"/>
    </location>
</feature>
<dbReference type="eggNOG" id="COG4530">
    <property type="taxonomic scope" value="Bacteria"/>
</dbReference>
<reference evidence="2 3" key="1">
    <citation type="journal article" date="2011" name="Stand. Genomic Sci.">
        <title>Complete genome sequence of Parvibaculum lavamentivorans type strain (DS-1(T)).</title>
        <authorList>
            <person name="Schleheck D."/>
            <person name="Weiss M."/>
            <person name="Pitluck S."/>
            <person name="Bruce D."/>
            <person name="Land M.L."/>
            <person name="Han S."/>
            <person name="Saunders E."/>
            <person name="Tapia R."/>
            <person name="Detter C."/>
            <person name="Brettin T."/>
            <person name="Han J."/>
            <person name="Woyke T."/>
            <person name="Goodwin L."/>
            <person name="Pennacchio L."/>
            <person name="Nolan M."/>
            <person name="Cook A.M."/>
            <person name="Kjelleberg S."/>
            <person name="Thomas T."/>
        </authorList>
    </citation>
    <scope>NUCLEOTIDE SEQUENCE [LARGE SCALE GENOMIC DNA]</scope>
    <source>
        <strain evidence="3">DS-1 / DSM 13023 / NCIMB 13966</strain>
    </source>
</reference>
<evidence type="ECO:0000256" key="1">
    <source>
        <dbReference type="SAM" id="MobiDB-lite"/>
    </source>
</evidence>
<dbReference type="KEGG" id="pla:Plav_0152"/>
<dbReference type="NCBIfam" id="TIGR02300">
    <property type="entry name" value="FYDLN_acid"/>
    <property type="match status" value="1"/>
</dbReference>
<dbReference type="EMBL" id="CP000774">
    <property type="protein sequence ID" value="ABS61775.1"/>
    <property type="molecule type" value="Genomic_DNA"/>
</dbReference>
<dbReference type="AlphaFoldDB" id="A7HPE2"/>
<evidence type="ECO:0000313" key="3">
    <source>
        <dbReference type="Proteomes" id="UP000006377"/>
    </source>
</evidence>
<feature type="compositionally biased region" description="Basic and acidic residues" evidence="1">
    <location>
        <begin position="77"/>
        <end position="92"/>
    </location>
</feature>
<organism evidence="2 3">
    <name type="scientific">Parvibaculum lavamentivorans (strain DS-1 / DSM 13023 / NCIMB 13966)</name>
    <dbReference type="NCBI Taxonomy" id="402881"/>
    <lineage>
        <taxon>Bacteria</taxon>
        <taxon>Pseudomonadati</taxon>
        <taxon>Pseudomonadota</taxon>
        <taxon>Alphaproteobacteria</taxon>
        <taxon>Hyphomicrobiales</taxon>
        <taxon>Parvibaculaceae</taxon>
        <taxon>Parvibaculum</taxon>
    </lineage>
</organism>
<name>A7HPE2_PARL1</name>
<evidence type="ECO:0000313" key="2">
    <source>
        <dbReference type="EMBL" id="ABS61775.1"/>
    </source>
</evidence>
<sequence>MAMGKSFKTRYALSWGALRDAILTLGVPSLSKPELGTKRDCPSCGAKFYDLNKNPVVCPKCKHEYVPDSGVKAKRAKPAEKPKEKPIKRAPIEDEDDGNVSLDAMRDDELAADVEDDIDIDDVDVEDDDADDAFLPDDEDEDDDVSGIVRGGKGGDDD</sequence>
<dbReference type="InterPro" id="IPR012644">
    <property type="entry name" value="CHP02300_FYDLN_acid"/>
</dbReference>
<feature type="compositionally biased region" description="Acidic residues" evidence="1">
    <location>
        <begin position="110"/>
        <end position="145"/>
    </location>
</feature>
<dbReference type="HOGENOM" id="CLU_140210_1_0_5"/>
<evidence type="ECO:0008006" key="4">
    <source>
        <dbReference type="Google" id="ProtNLM"/>
    </source>
</evidence>
<dbReference type="Proteomes" id="UP000006377">
    <property type="component" value="Chromosome"/>
</dbReference>
<gene>
    <name evidence="2" type="ordered locus">Plav_0152</name>
</gene>